<dbReference type="EMBL" id="QGDJ01000007">
    <property type="protein sequence ID" value="PWJ16895.1"/>
    <property type="molecule type" value="Genomic_DNA"/>
</dbReference>
<accession>A0A2Y9C873</accession>
<dbReference type="InterPro" id="IPR001279">
    <property type="entry name" value="Metallo-B-lactamas"/>
</dbReference>
<reference evidence="6" key="2">
    <citation type="submission" date="2016-10" db="EMBL/GenBank/DDBJ databases">
        <authorList>
            <person name="Varghese N."/>
            <person name="Submissions S."/>
        </authorList>
    </citation>
    <scope>NUCLEOTIDE SEQUENCE [LARGE SCALE GENOMIC DNA]</scope>
    <source>
        <strain evidence="6">DSM 25227</strain>
    </source>
</reference>
<dbReference type="PANTHER" id="PTHR46018">
    <property type="entry name" value="ZINC PHOSPHODIESTERASE ELAC PROTEIN 1"/>
    <property type="match status" value="1"/>
</dbReference>
<evidence type="ECO:0000313" key="3">
    <source>
        <dbReference type="EMBL" id="PWJ16895.1"/>
    </source>
</evidence>
<reference evidence="4" key="1">
    <citation type="submission" date="2016-10" db="EMBL/GenBank/DDBJ databases">
        <authorList>
            <person name="Cai Z."/>
        </authorList>
    </citation>
    <scope>NUCLEOTIDE SEQUENCE [LARGE SCALE GENOMIC DNA]</scope>
    <source>
        <strain evidence="4">DSM 25227</strain>
    </source>
</reference>
<sequence>MGTPEGRKVAPTGERGMSDYVAILGAKGGPAIRPGSSMPTSLLVSMGGRRIVVDCGLGVTRGLVDQGMELKDLSLIFVTHLHSDHYLELGPLLHTAWTAGLKTPVDVYGPPGLETAWAGFLASMQADIDLRIADEGRPDLRPLVRIHPIAEGEVLSDGGLTIRALRTIHPPLVDCFALSFRTAERHVVFSGDTAPLAALETFARGADLLIHEAMLEQALPSLTARVGNGSEKLMTHLLRSHTPAQDAARIATRAGVKRLALCHLIPADDPAYGPEDWSRAIAGHWDGPFFLAADGLRIAV</sequence>
<keyword evidence="1" id="KW-0378">Hydrolase</keyword>
<dbReference type="InterPro" id="IPR036866">
    <property type="entry name" value="RibonucZ/Hydroxyglut_hydro"/>
</dbReference>
<dbReference type="Gene3D" id="3.60.15.10">
    <property type="entry name" value="Ribonuclease Z/Hydroxyacylglutathione hydrolase-like"/>
    <property type="match status" value="1"/>
</dbReference>
<dbReference type="AlphaFoldDB" id="A0A2Y9C873"/>
<dbReference type="GO" id="GO:0042781">
    <property type="term" value="F:3'-tRNA processing endoribonuclease activity"/>
    <property type="evidence" value="ECO:0007669"/>
    <property type="project" value="TreeGrafter"/>
</dbReference>
<dbReference type="SUPFAM" id="SSF56281">
    <property type="entry name" value="Metallo-hydrolase/oxidoreductase"/>
    <property type="match status" value="1"/>
</dbReference>
<dbReference type="InterPro" id="IPR044094">
    <property type="entry name" value="AtsA-like_MBL-fold"/>
</dbReference>
<evidence type="ECO:0000256" key="1">
    <source>
        <dbReference type="ARBA" id="ARBA00022801"/>
    </source>
</evidence>
<evidence type="ECO:0000313" key="6">
    <source>
        <dbReference type="Proteomes" id="UP000251571"/>
    </source>
</evidence>
<dbReference type="Proteomes" id="UP000245839">
    <property type="component" value="Unassembled WGS sequence"/>
</dbReference>
<dbReference type="CDD" id="cd07719">
    <property type="entry name" value="arylsulfatase_AtsA-like_MBL-fold"/>
    <property type="match status" value="1"/>
</dbReference>
<proteinExistence type="predicted"/>
<evidence type="ECO:0000313" key="5">
    <source>
        <dbReference type="Proteomes" id="UP000245839"/>
    </source>
</evidence>
<reference evidence="3 5" key="3">
    <citation type="submission" date="2018-03" db="EMBL/GenBank/DDBJ databases">
        <title>Genomic Encyclopedia of Archaeal and Bacterial Type Strains, Phase II (KMG-II): from individual species to whole genera.</title>
        <authorList>
            <person name="Goeker M."/>
        </authorList>
    </citation>
    <scope>NUCLEOTIDE SEQUENCE [LARGE SCALE GENOMIC DNA]</scope>
    <source>
        <strain evidence="3 5">DSM 25227</strain>
    </source>
</reference>
<evidence type="ECO:0000313" key="4">
    <source>
        <dbReference type="EMBL" id="SSA48093.1"/>
    </source>
</evidence>
<dbReference type="SMART" id="SM00849">
    <property type="entry name" value="Lactamase_B"/>
    <property type="match status" value="1"/>
</dbReference>
<dbReference type="PANTHER" id="PTHR46018:SF2">
    <property type="entry name" value="ZINC PHOSPHODIESTERASE ELAC PROTEIN 1"/>
    <property type="match status" value="1"/>
</dbReference>
<evidence type="ECO:0000259" key="2">
    <source>
        <dbReference type="SMART" id="SM00849"/>
    </source>
</evidence>
<dbReference type="Proteomes" id="UP000251571">
    <property type="component" value="Unassembled WGS sequence"/>
</dbReference>
<protein>
    <submittedName>
        <fullName evidence="3">Ribonuclease BN (tRNA processing enzyme)</fullName>
    </submittedName>
    <submittedName>
        <fullName evidence="4">Ribonuclease BN, tRNA processing enzyme</fullName>
    </submittedName>
</protein>
<keyword evidence="5" id="KW-1185">Reference proteome</keyword>
<organism evidence="4 6">
    <name type="scientific">Jannaschia seohaensis</name>
    <dbReference type="NCBI Taxonomy" id="475081"/>
    <lineage>
        <taxon>Bacteria</taxon>
        <taxon>Pseudomonadati</taxon>
        <taxon>Pseudomonadota</taxon>
        <taxon>Alphaproteobacteria</taxon>
        <taxon>Rhodobacterales</taxon>
        <taxon>Roseobacteraceae</taxon>
        <taxon>Jannaschia</taxon>
    </lineage>
</organism>
<feature type="domain" description="Metallo-beta-lactamase" evidence="2">
    <location>
        <begin position="38"/>
        <end position="230"/>
    </location>
</feature>
<gene>
    <name evidence="3" type="ORF">BCF38_1077</name>
    <name evidence="4" type="ORF">SAMN05421539_1077</name>
</gene>
<dbReference type="EMBL" id="UETC01000007">
    <property type="protein sequence ID" value="SSA48093.1"/>
    <property type="molecule type" value="Genomic_DNA"/>
</dbReference>
<dbReference type="Pfam" id="PF00753">
    <property type="entry name" value="Lactamase_B"/>
    <property type="match status" value="1"/>
</dbReference>
<name>A0A2Y9C873_9RHOB</name>